<dbReference type="InterPro" id="IPR035986">
    <property type="entry name" value="PKD_dom_sf"/>
</dbReference>
<dbReference type="GO" id="GO:0031410">
    <property type="term" value="C:cytoplasmic vesicle"/>
    <property type="evidence" value="ECO:0007669"/>
    <property type="project" value="TreeGrafter"/>
</dbReference>
<organism evidence="2 3">
    <name type="scientific">endosymbiont of Escarpia spicata</name>
    <dbReference type="NCBI Taxonomy" id="2200908"/>
    <lineage>
        <taxon>Bacteria</taxon>
        <taxon>Pseudomonadati</taxon>
        <taxon>Pseudomonadota</taxon>
        <taxon>Gammaproteobacteria</taxon>
        <taxon>sulfur-oxidizing symbionts</taxon>
    </lineage>
</organism>
<dbReference type="Gene3D" id="2.60.40.10">
    <property type="entry name" value="Immunoglobulins"/>
    <property type="match status" value="5"/>
</dbReference>
<feature type="domain" description="PKD/Chitinase" evidence="1">
    <location>
        <begin position="233"/>
        <end position="328"/>
    </location>
</feature>
<dbReference type="InterPro" id="IPR029865">
    <property type="entry name" value="KIAA0319-like"/>
</dbReference>
<dbReference type="InterPro" id="IPR013783">
    <property type="entry name" value="Ig-like_fold"/>
</dbReference>
<comment type="caution">
    <text evidence="2">The sequence shown here is derived from an EMBL/GenBank/DDBJ whole genome shotgun (WGS) entry which is preliminary data.</text>
</comment>
<dbReference type="AlphaFoldDB" id="A0A370DSM8"/>
<dbReference type="SUPFAM" id="SSF49299">
    <property type="entry name" value="PKD domain"/>
    <property type="match status" value="3"/>
</dbReference>
<evidence type="ECO:0000259" key="1">
    <source>
        <dbReference type="SMART" id="SM00089"/>
    </source>
</evidence>
<proteinExistence type="predicted"/>
<sequence>MLLLVVVVAFGLLTILGTADEELYVDRYGIADAGPDQHVGVYETVYLDGSGGNTALGANPGDSGILYSWEIVKQPAGTSFWISATNIINPTFSAGPEPGEYVIQLTVWYNGFRGSDIVKITAYARADEVLPVANAGADIVVKHGALVELNARHSFHKKTFMPLTYTWYMTERPLDSTSALSSTEVVNPSFIAEFNENDMAAGTSHYEVRLHVIEINDWVSSPDHIDVYVYPSEGYVHPMPIAGPDQRVSTGTQVNLDGSESHDVDGRPLSYEWQFYSRPQGSHAVLSNANTPTPSFTPDVDGVYVLFLSVDNGEYNSSSDLIGAFNQSIYDRQLQDRMKVVATSSTPEPVSILGPDQRVAYAGPDSLILDASRSTPVISGVTRYQWGLINKPATSNATVVTSDLFDPNGGQLNYDMEGDYVVRVSAANVARLDYDTIVYKVTTNTPPVADAGTDQNVTANFPVTLNGSNSSDVDLDPVAYSWSLVSTPVDWTSWPGAWPLLSEGREASPTFTPTVNGNYLLRLTVNDNQVYSEADSVTVTVSGSMINSPPVADAGPDQPNAVTGVQVTLDGSGSSDPDTDPITFLWHFESVPLLSMMSDASLATPTLEQPVFTPDIEGIYQLSLIVNDGQVNSTADTVNITATDPGGVCSNPLTLQTALPYLPGLGEMPSIIQIDASGIDTIRVVTTTDPSALSDVSALQAFIPDQNQISEANFITIVGNWTIFSRTHDNPVSDTVAPSFVLERQSDNIFFKVDVAFTGSDALAEVQIDSLTACRCGADAGDCP</sequence>
<dbReference type="GO" id="GO:0016020">
    <property type="term" value="C:membrane"/>
    <property type="evidence" value="ECO:0007669"/>
    <property type="project" value="TreeGrafter"/>
</dbReference>
<gene>
    <name evidence="2" type="ORF">DIZ78_02510</name>
</gene>
<dbReference type="InterPro" id="IPR000601">
    <property type="entry name" value="PKD_dom"/>
</dbReference>
<keyword evidence="3" id="KW-1185">Reference proteome</keyword>
<dbReference type="Proteomes" id="UP000254771">
    <property type="component" value="Unassembled WGS sequence"/>
</dbReference>
<dbReference type="EMBL" id="QFXE01000005">
    <property type="protein sequence ID" value="RDH87464.1"/>
    <property type="molecule type" value="Genomic_DNA"/>
</dbReference>
<dbReference type="PANTHER" id="PTHR46182:SF2">
    <property type="entry name" value="FI19480P1"/>
    <property type="match status" value="1"/>
</dbReference>
<dbReference type="Pfam" id="PF18911">
    <property type="entry name" value="PKD_4"/>
    <property type="match status" value="1"/>
</dbReference>
<dbReference type="PANTHER" id="PTHR46182">
    <property type="entry name" value="FI19480P1"/>
    <property type="match status" value="1"/>
</dbReference>
<dbReference type="CDD" id="cd00146">
    <property type="entry name" value="PKD"/>
    <property type="match status" value="1"/>
</dbReference>
<protein>
    <recommendedName>
        <fullName evidence="1">PKD/Chitinase domain-containing protein</fullName>
    </recommendedName>
</protein>
<dbReference type="InterPro" id="IPR022409">
    <property type="entry name" value="PKD/Chitinase_dom"/>
</dbReference>
<evidence type="ECO:0000313" key="2">
    <source>
        <dbReference type="EMBL" id="RDH87464.1"/>
    </source>
</evidence>
<feature type="domain" description="PKD/Chitinase" evidence="1">
    <location>
        <begin position="448"/>
        <end position="542"/>
    </location>
</feature>
<dbReference type="SMART" id="SM00089">
    <property type="entry name" value="PKD"/>
    <property type="match status" value="3"/>
</dbReference>
<evidence type="ECO:0000313" key="3">
    <source>
        <dbReference type="Proteomes" id="UP000254771"/>
    </source>
</evidence>
<reference evidence="2 3" key="1">
    <citation type="journal article" date="2018" name="ISME J.">
        <title>Endosymbiont genomes yield clues of tubeworm success.</title>
        <authorList>
            <person name="Li Y."/>
            <person name="Liles M.R."/>
            <person name="Halanych K.M."/>
        </authorList>
    </citation>
    <scope>NUCLEOTIDE SEQUENCE [LARGE SCALE GENOMIC DNA]</scope>
    <source>
        <strain evidence="2">A1462</strain>
    </source>
</reference>
<name>A0A370DSM8_9GAMM</name>
<feature type="domain" description="PKD/Chitinase" evidence="1">
    <location>
        <begin position="551"/>
        <end position="645"/>
    </location>
</feature>
<dbReference type="Pfam" id="PF22352">
    <property type="entry name" value="K319L-like_PKD"/>
    <property type="match status" value="2"/>
</dbReference>
<accession>A0A370DSM8</accession>